<sequence length="356" mass="37707">MSLSPFRREEGPHGPSFSGPAGSPLRVVVTGGAGFIGSHLCQRLLDGGGTVWAVDNFDPFYDPAIKRAAVRELEASPRFRLVEADVCDEAATAHALEAAGLGPGGADVLIHLAARAGVRPSIEDPAGYARFNVQGTAATLELSRRLAIPAYVFGSSSSVYGNEARVPFREDAPAASPISPYAATKRAGELLCHAHHHLYGTSVVCLRFFTVYGPRQRPDLAIHKFARLMAAGEAIPLFGDGSTARDYTFVDDIVHGVEAAARFALARPGAWEILNLGGSQTVTLARLVELLAGEMGIDPAVRRLPAQPGDVERTWADIGRAGELLGYAPGTSIEAGIAAFVRWFRDSSARSPRSAP</sequence>
<dbReference type="PANTHER" id="PTHR43574">
    <property type="entry name" value="EPIMERASE-RELATED"/>
    <property type="match status" value="1"/>
</dbReference>
<name>A0A841GQV3_9BACT</name>
<evidence type="ECO:0000259" key="3">
    <source>
        <dbReference type="Pfam" id="PF01370"/>
    </source>
</evidence>
<organism evidence="4 5">
    <name type="scientific">Longimicrobium terrae</name>
    <dbReference type="NCBI Taxonomy" id="1639882"/>
    <lineage>
        <taxon>Bacteria</taxon>
        <taxon>Pseudomonadati</taxon>
        <taxon>Gemmatimonadota</taxon>
        <taxon>Longimicrobiia</taxon>
        <taxon>Longimicrobiales</taxon>
        <taxon>Longimicrobiaceae</taxon>
        <taxon>Longimicrobium</taxon>
    </lineage>
</organism>
<evidence type="ECO:0000256" key="2">
    <source>
        <dbReference type="SAM" id="MobiDB-lite"/>
    </source>
</evidence>
<keyword evidence="1" id="KW-0520">NAD</keyword>
<evidence type="ECO:0000313" key="4">
    <source>
        <dbReference type="EMBL" id="MBB6068589.1"/>
    </source>
</evidence>
<dbReference type="Pfam" id="PF01370">
    <property type="entry name" value="Epimerase"/>
    <property type="match status" value="1"/>
</dbReference>
<dbReference type="AlphaFoldDB" id="A0A841GQV3"/>
<dbReference type="Proteomes" id="UP000582837">
    <property type="component" value="Unassembled WGS sequence"/>
</dbReference>
<feature type="compositionally biased region" description="Basic and acidic residues" evidence="2">
    <location>
        <begin position="1"/>
        <end position="12"/>
    </location>
</feature>
<accession>A0A841GQV3</accession>
<dbReference type="SUPFAM" id="SSF51735">
    <property type="entry name" value="NAD(P)-binding Rossmann-fold domains"/>
    <property type="match status" value="1"/>
</dbReference>
<dbReference type="EC" id="5.1.3.6" evidence="4"/>
<dbReference type="Gene3D" id="3.40.50.720">
    <property type="entry name" value="NAD(P)-binding Rossmann-like Domain"/>
    <property type="match status" value="1"/>
</dbReference>
<gene>
    <name evidence="4" type="ORF">HNQ61_000200</name>
</gene>
<evidence type="ECO:0000313" key="5">
    <source>
        <dbReference type="Proteomes" id="UP000582837"/>
    </source>
</evidence>
<dbReference type="PRINTS" id="PR01713">
    <property type="entry name" value="NUCEPIMERASE"/>
</dbReference>
<dbReference type="InterPro" id="IPR001509">
    <property type="entry name" value="Epimerase_deHydtase"/>
</dbReference>
<keyword evidence="4" id="KW-0413">Isomerase</keyword>
<comment type="caution">
    <text evidence="4">The sequence shown here is derived from an EMBL/GenBank/DDBJ whole genome shotgun (WGS) entry which is preliminary data.</text>
</comment>
<dbReference type="EMBL" id="JACHIA010000001">
    <property type="protein sequence ID" value="MBB6068589.1"/>
    <property type="molecule type" value="Genomic_DNA"/>
</dbReference>
<dbReference type="GO" id="GO:0050378">
    <property type="term" value="F:UDP-glucuronate 4-epimerase activity"/>
    <property type="evidence" value="ECO:0007669"/>
    <property type="project" value="UniProtKB-EC"/>
</dbReference>
<protein>
    <submittedName>
        <fullName evidence="4">UDP-glucuronate 4-epimerase</fullName>
        <ecNumber evidence="4">5.1.3.6</ecNumber>
    </submittedName>
</protein>
<dbReference type="RefSeq" id="WP_205761092.1">
    <property type="nucleotide sequence ID" value="NZ_JABDTL010000001.1"/>
</dbReference>
<dbReference type="InterPro" id="IPR036291">
    <property type="entry name" value="NAD(P)-bd_dom_sf"/>
</dbReference>
<keyword evidence="5" id="KW-1185">Reference proteome</keyword>
<proteinExistence type="predicted"/>
<evidence type="ECO:0000256" key="1">
    <source>
        <dbReference type="ARBA" id="ARBA00023027"/>
    </source>
</evidence>
<reference evidence="4 5" key="1">
    <citation type="submission" date="2020-08" db="EMBL/GenBank/DDBJ databases">
        <title>Genomic Encyclopedia of Type Strains, Phase IV (KMG-IV): sequencing the most valuable type-strain genomes for metagenomic binning, comparative biology and taxonomic classification.</title>
        <authorList>
            <person name="Goeker M."/>
        </authorList>
    </citation>
    <scope>NUCLEOTIDE SEQUENCE [LARGE SCALE GENOMIC DNA]</scope>
    <source>
        <strain evidence="4 5">DSM 29007</strain>
    </source>
</reference>
<feature type="region of interest" description="Disordered" evidence="2">
    <location>
        <begin position="1"/>
        <end position="22"/>
    </location>
</feature>
<feature type="domain" description="NAD-dependent epimerase/dehydratase" evidence="3">
    <location>
        <begin position="27"/>
        <end position="263"/>
    </location>
</feature>